<comment type="caution">
    <text evidence="2">The sequence shown here is derived from an EMBL/GenBank/DDBJ whole genome shotgun (WGS) entry which is preliminary data.</text>
</comment>
<proteinExistence type="predicted"/>
<gene>
    <name evidence="2" type="ORF">CLV78_10897</name>
</gene>
<accession>A0A2T0RKV0</accession>
<protein>
    <submittedName>
        <fullName evidence="2">Hint domain-containing protein</fullName>
    </submittedName>
</protein>
<dbReference type="Pfam" id="PF13403">
    <property type="entry name" value="Hint_2"/>
    <property type="match status" value="1"/>
</dbReference>
<name>A0A2T0RKV0_9RHOB</name>
<evidence type="ECO:0000313" key="2">
    <source>
        <dbReference type="EMBL" id="PRY21826.1"/>
    </source>
</evidence>
<dbReference type="AlphaFoldDB" id="A0A2T0RKV0"/>
<evidence type="ECO:0000259" key="1">
    <source>
        <dbReference type="Pfam" id="PF13403"/>
    </source>
</evidence>
<dbReference type="InterPro" id="IPR028992">
    <property type="entry name" value="Hedgehog/Intein_dom"/>
</dbReference>
<reference evidence="2 3" key="1">
    <citation type="submission" date="2018-03" db="EMBL/GenBank/DDBJ databases">
        <title>Genomic Encyclopedia of Archaeal and Bacterial Type Strains, Phase II (KMG-II): from individual species to whole genera.</title>
        <authorList>
            <person name="Goeker M."/>
        </authorList>
    </citation>
    <scope>NUCLEOTIDE SEQUENCE [LARGE SCALE GENOMIC DNA]</scope>
    <source>
        <strain evidence="2 3">DSM 29328</strain>
    </source>
</reference>
<dbReference type="RefSeq" id="WP_106206373.1">
    <property type="nucleotide sequence ID" value="NZ_PVTD01000008.1"/>
</dbReference>
<dbReference type="OrthoDB" id="6305173at2"/>
<organism evidence="2 3">
    <name type="scientific">Aliiruegeria haliotis</name>
    <dbReference type="NCBI Taxonomy" id="1280846"/>
    <lineage>
        <taxon>Bacteria</taxon>
        <taxon>Pseudomonadati</taxon>
        <taxon>Pseudomonadota</taxon>
        <taxon>Alphaproteobacteria</taxon>
        <taxon>Rhodobacterales</taxon>
        <taxon>Roseobacteraceae</taxon>
        <taxon>Aliiruegeria</taxon>
    </lineage>
</organism>
<evidence type="ECO:0000313" key="3">
    <source>
        <dbReference type="Proteomes" id="UP000239480"/>
    </source>
</evidence>
<keyword evidence="3" id="KW-1185">Reference proteome</keyword>
<sequence>MMTPRQPVAAIATDLAGETPATADRTVRPDRQTQRVQSLTRRYEVLYLNALGDVEDMTRVAPATPVFEDAFAALARGTLISTVHGPVAVEDLLPGTLVDTVENGPQMLLWVGSMTVYPETAEVQGGEAARLTRLATDAFGLGRPMPDLMLGPRARVLYRNSRCVELLGTNQAFAPARGFVDGVSVIEVAPVSPVRVFHLGFRGQQILLANGMEVESYHPGSQIEAVMDRNSRDLFLSLFPHVSGLEDFGPMHTPRLTAFELENLRLA</sequence>
<dbReference type="EMBL" id="PVTD01000008">
    <property type="protein sequence ID" value="PRY21826.1"/>
    <property type="molecule type" value="Genomic_DNA"/>
</dbReference>
<feature type="domain" description="Hedgehog/Intein (Hint)" evidence="1">
    <location>
        <begin position="73"/>
        <end position="220"/>
    </location>
</feature>
<dbReference type="Proteomes" id="UP000239480">
    <property type="component" value="Unassembled WGS sequence"/>
</dbReference>